<reference evidence="1 2" key="1">
    <citation type="submission" date="2020-03" db="EMBL/GenBank/DDBJ databases">
        <title>Above-ground endophytic microbial communities from plants in different locations in the United States.</title>
        <authorList>
            <person name="Frank C."/>
        </authorList>
    </citation>
    <scope>NUCLEOTIDE SEQUENCE [LARGE SCALE GENOMIC DNA]</scope>
    <source>
        <strain evidence="1 2">WW7</strain>
    </source>
</reference>
<keyword evidence="2" id="KW-1185">Reference proteome</keyword>
<name>A0ABX0T9E8_9MICO</name>
<evidence type="ECO:0000313" key="2">
    <source>
        <dbReference type="Proteomes" id="UP001318300"/>
    </source>
</evidence>
<dbReference type="Proteomes" id="UP001318300">
    <property type="component" value="Unassembled WGS sequence"/>
</dbReference>
<organism evidence="1 2">
    <name type="scientific">Curtobacterium salicis</name>
    <dbReference type="NCBI Taxonomy" id="1779862"/>
    <lineage>
        <taxon>Bacteria</taxon>
        <taxon>Bacillati</taxon>
        <taxon>Actinomycetota</taxon>
        <taxon>Actinomycetes</taxon>
        <taxon>Micrococcales</taxon>
        <taxon>Microbacteriaceae</taxon>
        <taxon>Curtobacterium</taxon>
    </lineage>
</organism>
<comment type="caution">
    <text evidence="1">The sequence shown here is derived from an EMBL/GenBank/DDBJ whole genome shotgun (WGS) entry which is preliminary data.</text>
</comment>
<evidence type="ECO:0000313" key="1">
    <source>
        <dbReference type="EMBL" id="NII42137.1"/>
    </source>
</evidence>
<protein>
    <submittedName>
        <fullName evidence="1">Nicotinamide N-methyase</fullName>
    </submittedName>
</protein>
<sequence length="64" mass="7404">MNPRIEFAPALFTRELAAYYLSCSLRDIDELRAKGELIPVGDTKRVKFRKEDLDRHAANLPERS</sequence>
<dbReference type="EMBL" id="JAAOYO010000004">
    <property type="protein sequence ID" value="NII42137.1"/>
    <property type="molecule type" value="Genomic_DNA"/>
</dbReference>
<gene>
    <name evidence="1" type="ORF">E9228_002795</name>
</gene>
<proteinExistence type="predicted"/>
<accession>A0ABX0T9E8</accession>